<proteinExistence type="inferred from homology"/>
<dbReference type="Gene3D" id="3.40.50.620">
    <property type="entry name" value="HUPs"/>
    <property type="match status" value="1"/>
</dbReference>
<evidence type="ECO:0000256" key="6">
    <source>
        <dbReference type="ARBA" id="ARBA00023146"/>
    </source>
</evidence>
<dbReference type="GO" id="GO:0006424">
    <property type="term" value="P:glutamyl-tRNA aminoacylation"/>
    <property type="evidence" value="ECO:0007669"/>
    <property type="project" value="InterPro"/>
</dbReference>
<dbReference type="SUPFAM" id="SSF52374">
    <property type="entry name" value="Nucleotidylyl transferase"/>
    <property type="match status" value="1"/>
</dbReference>
<feature type="short sequence motif" description="'KMSKS' region" evidence="7">
    <location>
        <begin position="240"/>
        <end position="244"/>
    </location>
</feature>
<evidence type="ECO:0000313" key="11">
    <source>
        <dbReference type="Proteomes" id="UP000787472"/>
    </source>
</evidence>
<keyword evidence="5 7" id="KW-0067">ATP-binding</keyword>
<evidence type="ECO:0000256" key="8">
    <source>
        <dbReference type="RuleBase" id="RU363037"/>
    </source>
</evidence>
<comment type="cofactor">
    <cofactor evidence="7">
        <name>Zn(2+)</name>
        <dbReference type="ChEBI" id="CHEBI:29105"/>
    </cofactor>
    <text evidence="7">Binds 1 zinc ion per subunit.</text>
</comment>
<comment type="similarity">
    <text evidence="7">Belongs to the class-I aminoacyl-tRNA synthetase family. GluQ subfamily.</text>
</comment>
<dbReference type="PANTHER" id="PTHR43311:SF1">
    <property type="entry name" value="GLUTAMYL-Q TRNA(ASP) SYNTHETASE"/>
    <property type="match status" value="1"/>
</dbReference>
<dbReference type="Pfam" id="PF00749">
    <property type="entry name" value="tRNA-synt_1c"/>
    <property type="match status" value="1"/>
</dbReference>
<name>A0A9E5MM75_9GAMM</name>
<sequence length="316" mass="35228">MKSTTAPPTTYIGRFAPSPTGELHQGSLLTAVASFLDARQQQGQWLVRMEDLDPPREQPGAADEILHCLEAHHLHWDGPVMYQSRRLAAYEAQLQYLSEAGLTYPCNCTRKRLRGLDAYDGHCRLHPPTTAIAHHDPMAIRLKVPCGSDSRESFEDLFQGPQSERLDQSVGDFVIRRKDGLFAYQLAVVVDDIEQGITHILRGSDLLESSARQRYLFGLLGHPAPQMGHLPVLVNDIGQKLSKQTYAEPVRPAQAAHNLVQALVALGQQPPAELIPQTRPGNCTEVLQWGIEHWDRAKVPRLSQLPLTEIGKWPES</sequence>
<feature type="binding site" evidence="7">
    <location>
        <position position="50"/>
    </location>
    <ligand>
        <name>L-glutamate</name>
        <dbReference type="ChEBI" id="CHEBI:29985"/>
    </ligand>
</feature>
<feature type="binding site" evidence="7">
    <location>
        <begin position="14"/>
        <end position="18"/>
    </location>
    <ligand>
        <name>L-glutamate</name>
        <dbReference type="ChEBI" id="CHEBI:29985"/>
    </ligand>
</feature>
<dbReference type="AlphaFoldDB" id="A0A9E5MM75"/>
<comment type="caution">
    <text evidence="10">The sequence shown here is derived from an EMBL/GenBank/DDBJ whole genome shotgun (WGS) entry which is preliminary data.</text>
</comment>
<evidence type="ECO:0000259" key="9">
    <source>
        <dbReference type="Pfam" id="PF00749"/>
    </source>
</evidence>
<dbReference type="InterPro" id="IPR022380">
    <property type="entry name" value="Glu-Q_tRNA(Asp)_Synthase"/>
</dbReference>
<evidence type="ECO:0000313" key="10">
    <source>
        <dbReference type="EMBL" id="NHO66503.1"/>
    </source>
</evidence>
<feature type="binding site" evidence="7">
    <location>
        <position position="184"/>
    </location>
    <ligand>
        <name>L-glutamate</name>
        <dbReference type="ChEBI" id="CHEBI:29985"/>
    </ligand>
</feature>
<protein>
    <recommendedName>
        <fullName evidence="7">Glutamyl-Q tRNA(Asp) synthetase</fullName>
        <shortName evidence="7">Glu-Q-RSs</shortName>
        <ecNumber evidence="7">6.1.1.-</ecNumber>
    </recommendedName>
</protein>
<dbReference type="FunFam" id="3.40.50.620:FF:000093">
    <property type="entry name" value="Glutamyl-Q tRNA(Asp) synthetase"/>
    <property type="match status" value="1"/>
</dbReference>
<keyword evidence="6 7" id="KW-0030">Aminoacyl-tRNA synthetase</keyword>
<keyword evidence="2 7" id="KW-0479">Metal-binding</keyword>
<dbReference type="GO" id="GO:0006400">
    <property type="term" value="P:tRNA modification"/>
    <property type="evidence" value="ECO:0007669"/>
    <property type="project" value="InterPro"/>
</dbReference>
<dbReference type="GO" id="GO:0008270">
    <property type="term" value="F:zinc ion binding"/>
    <property type="evidence" value="ECO:0007669"/>
    <property type="project" value="UniProtKB-UniRule"/>
</dbReference>
<dbReference type="NCBIfam" id="NF004314">
    <property type="entry name" value="PRK05710.1-3"/>
    <property type="match status" value="1"/>
</dbReference>
<dbReference type="Proteomes" id="UP000787472">
    <property type="component" value="Unassembled WGS sequence"/>
</dbReference>
<evidence type="ECO:0000256" key="3">
    <source>
        <dbReference type="ARBA" id="ARBA00022741"/>
    </source>
</evidence>
<dbReference type="RefSeq" id="WP_167187474.1">
    <property type="nucleotide sequence ID" value="NZ_JAAONZ010000010.1"/>
</dbReference>
<comment type="function">
    <text evidence="7">Catalyzes the tRNA-independent activation of glutamate in presence of ATP and the subsequent transfer of glutamate onto a tRNA(Asp). Glutamate is transferred on the 2-amino-5-(4,5-dihydroxy-2-cyclopenten-1-yl) moiety of the queuosine in the wobble position of the QUC anticodon.</text>
</comment>
<dbReference type="PANTHER" id="PTHR43311">
    <property type="entry name" value="GLUTAMATE--TRNA LIGASE"/>
    <property type="match status" value="1"/>
</dbReference>
<keyword evidence="4 7" id="KW-0862">Zinc</keyword>
<dbReference type="InterPro" id="IPR020058">
    <property type="entry name" value="Glu/Gln-tRNA-synth_Ib_cat-dom"/>
</dbReference>
<dbReference type="InterPro" id="IPR014729">
    <property type="entry name" value="Rossmann-like_a/b/a_fold"/>
</dbReference>
<dbReference type="GO" id="GO:0005524">
    <property type="term" value="F:ATP binding"/>
    <property type="evidence" value="ECO:0007669"/>
    <property type="project" value="UniProtKB-KW"/>
</dbReference>
<dbReference type="EMBL" id="JAAONZ010000010">
    <property type="protein sequence ID" value="NHO66503.1"/>
    <property type="molecule type" value="Genomic_DNA"/>
</dbReference>
<keyword evidence="3 7" id="KW-0547">Nucleotide-binding</keyword>
<keyword evidence="8" id="KW-0648">Protein biosynthesis</keyword>
<evidence type="ECO:0000256" key="7">
    <source>
        <dbReference type="HAMAP-Rule" id="MF_01428"/>
    </source>
</evidence>
<dbReference type="NCBIfam" id="TIGR03838">
    <property type="entry name" value="queuosine_YadB"/>
    <property type="match status" value="1"/>
</dbReference>
<feature type="binding site" evidence="7">
    <location>
        <position position="243"/>
    </location>
    <ligand>
        <name>ATP</name>
        <dbReference type="ChEBI" id="CHEBI:30616"/>
    </ligand>
</feature>
<feature type="binding site" evidence="7">
    <location>
        <position position="202"/>
    </location>
    <ligand>
        <name>L-glutamate</name>
        <dbReference type="ChEBI" id="CHEBI:29985"/>
    </ligand>
</feature>
<organism evidence="10 11">
    <name type="scientific">Pseudomaricurvus hydrocarbonicus</name>
    <dbReference type="NCBI Taxonomy" id="1470433"/>
    <lineage>
        <taxon>Bacteria</taxon>
        <taxon>Pseudomonadati</taxon>
        <taxon>Pseudomonadota</taxon>
        <taxon>Gammaproteobacteria</taxon>
        <taxon>Cellvibrionales</taxon>
        <taxon>Cellvibrionaceae</taxon>
        <taxon>Pseudomaricurvus</taxon>
    </lineage>
</organism>
<accession>A0A9E5MM75</accession>
<dbReference type="PRINTS" id="PR00987">
    <property type="entry name" value="TRNASYNTHGLU"/>
</dbReference>
<evidence type="ECO:0000256" key="1">
    <source>
        <dbReference type="ARBA" id="ARBA00022598"/>
    </source>
</evidence>
<dbReference type="InterPro" id="IPR049940">
    <property type="entry name" value="GluQ/Sye"/>
</dbReference>
<feature type="binding site" evidence="7">
    <location>
        <position position="119"/>
    </location>
    <ligand>
        <name>Zn(2+)</name>
        <dbReference type="ChEBI" id="CHEBI:29105"/>
    </ligand>
</feature>
<feature type="short sequence motif" description="'HIGH' region" evidence="7">
    <location>
        <begin position="17"/>
        <end position="27"/>
    </location>
</feature>
<evidence type="ECO:0000256" key="5">
    <source>
        <dbReference type="ARBA" id="ARBA00022840"/>
    </source>
</evidence>
<evidence type="ECO:0000256" key="2">
    <source>
        <dbReference type="ARBA" id="ARBA00022723"/>
    </source>
</evidence>
<dbReference type="GO" id="GO:0004818">
    <property type="term" value="F:glutamate-tRNA ligase activity"/>
    <property type="evidence" value="ECO:0007669"/>
    <property type="project" value="TreeGrafter"/>
</dbReference>
<reference evidence="10" key="1">
    <citation type="submission" date="2020-03" db="EMBL/GenBank/DDBJ databases">
        <authorList>
            <person name="Guo F."/>
        </authorList>
    </citation>
    <scope>NUCLEOTIDE SEQUENCE</scope>
    <source>
        <strain evidence="10">JCM 30134</strain>
    </source>
</reference>
<feature type="binding site" evidence="7">
    <location>
        <position position="106"/>
    </location>
    <ligand>
        <name>Zn(2+)</name>
        <dbReference type="ChEBI" id="CHEBI:29105"/>
    </ligand>
</feature>
<dbReference type="EC" id="6.1.1.-" evidence="7"/>
<keyword evidence="1 7" id="KW-0436">Ligase</keyword>
<gene>
    <name evidence="7" type="primary">gluQ</name>
    <name evidence="10" type="ORF">G8770_13220</name>
</gene>
<keyword evidence="11" id="KW-1185">Reference proteome</keyword>
<evidence type="ECO:0000256" key="4">
    <source>
        <dbReference type="ARBA" id="ARBA00022833"/>
    </source>
</evidence>
<feature type="binding site" evidence="7">
    <location>
        <position position="123"/>
    </location>
    <ligand>
        <name>Zn(2+)</name>
        <dbReference type="ChEBI" id="CHEBI:29105"/>
    </ligand>
</feature>
<feature type="domain" description="Glutamyl/glutaminyl-tRNA synthetase class Ib catalytic" evidence="9">
    <location>
        <begin position="14"/>
        <end position="245"/>
    </location>
</feature>
<dbReference type="InterPro" id="IPR000924">
    <property type="entry name" value="Glu/Gln-tRNA-synth"/>
</dbReference>
<dbReference type="HAMAP" id="MF_01428">
    <property type="entry name" value="Glu_Q_tRNA_synth"/>
    <property type="match status" value="1"/>
</dbReference>
<dbReference type="GO" id="GO:0005829">
    <property type="term" value="C:cytosol"/>
    <property type="evidence" value="ECO:0007669"/>
    <property type="project" value="TreeGrafter"/>
</dbReference>
<feature type="binding site" evidence="7">
    <location>
        <position position="108"/>
    </location>
    <ligand>
        <name>Zn(2+)</name>
        <dbReference type="ChEBI" id="CHEBI:29105"/>
    </ligand>
</feature>